<name>A0A2U8HDN8_9RHOB</name>
<evidence type="ECO:0000313" key="1">
    <source>
        <dbReference type="EMBL" id="AWI83904.1"/>
    </source>
</evidence>
<dbReference type="GO" id="GO:0015716">
    <property type="term" value="P:organic phosphonate transport"/>
    <property type="evidence" value="ECO:0007669"/>
    <property type="project" value="InterPro"/>
</dbReference>
<dbReference type="OrthoDB" id="530475at2"/>
<reference evidence="1 2" key="1">
    <citation type="submission" date="2017-06" db="EMBL/GenBank/DDBJ databases">
        <title>Yangia sp. YSBP01 complete genome sequence.</title>
        <authorList>
            <person name="Woo J.-H."/>
            <person name="Kim H.-S."/>
        </authorList>
    </citation>
    <scope>NUCLEOTIDE SEQUENCE [LARGE SCALE GENOMIC DNA]</scope>
    <source>
        <strain evidence="1 2">YSBP01</strain>
    </source>
</reference>
<dbReference type="NCBIfam" id="TIGR03293">
    <property type="entry name" value="PhnG_redo"/>
    <property type="match status" value="1"/>
</dbReference>
<dbReference type="EMBL" id="CP022189">
    <property type="protein sequence ID" value="AWI83904.1"/>
    <property type="molecule type" value="Genomic_DNA"/>
</dbReference>
<dbReference type="Proteomes" id="UP000244915">
    <property type="component" value="Chromosome 1"/>
</dbReference>
<evidence type="ECO:0000313" key="2">
    <source>
        <dbReference type="Proteomes" id="UP000244915"/>
    </source>
</evidence>
<keyword evidence="1" id="KW-0456">Lyase</keyword>
<organism evidence="1 2">
    <name type="scientific">Alloyangia pacifica</name>
    <dbReference type="NCBI Taxonomy" id="311180"/>
    <lineage>
        <taxon>Bacteria</taxon>
        <taxon>Pseudomonadati</taxon>
        <taxon>Pseudomonadota</taxon>
        <taxon>Alphaproteobacteria</taxon>
        <taxon>Rhodobacterales</taxon>
        <taxon>Roseobacteraceae</taxon>
        <taxon>Alloyangia</taxon>
    </lineage>
</organism>
<dbReference type="RefSeq" id="WP_108966269.1">
    <property type="nucleotide sequence ID" value="NZ_CP022189.1"/>
</dbReference>
<dbReference type="GO" id="GO:0019634">
    <property type="term" value="P:organic phosphonate metabolic process"/>
    <property type="evidence" value="ECO:0007669"/>
    <property type="project" value="InterPro"/>
</dbReference>
<dbReference type="InterPro" id="IPR009609">
    <property type="entry name" value="Phosphonate_metab_PhnG"/>
</dbReference>
<gene>
    <name evidence="1" type="primary">phnG</name>
    <name evidence="1" type="ORF">CEW88_09575</name>
</gene>
<dbReference type="KEGG" id="ypac:CEW88_09575"/>
<dbReference type="Pfam" id="PF06754">
    <property type="entry name" value="PhnG"/>
    <property type="match status" value="1"/>
</dbReference>
<dbReference type="AlphaFoldDB" id="A0A2U8HDN8"/>
<accession>A0A2U8HDN8</accession>
<dbReference type="GO" id="GO:0016829">
    <property type="term" value="F:lyase activity"/>
    <property type="evidence" value="ECO:0007669"/>
    <property type="project" value="UniProtKB-KW"/>
</dbReference>
<sequence>METPEQEIAARQGWMGLLARAPAERLNALLEGAELPGFDWLRVPETGGVMVRGRMGGTGAPFNLGEMTVTRCALRLESGEVGHAHVQGRGRSHAERAALVDALMQGPRAEEMQARVLAPLAAEEAARRAARAAKAAATKVDFFTMVRGE</sequence>
<proteinExistence type="predicted"/>
<protein>
    <submittedName>
        <fullName evidence="1">Phosphonate C-P lyase system protein PhnG</fullName>
    </submittedName>
</protein>